<dbReference type="GO" id="GO:0003924">
    <property type="term" value="F:GTPase activity"/>
    <property type="evidence" value="ECO:0007669"/>
    <property type="project" value="InterPro"/>
</dbReference>
<proteinExistence type="predicted"/>
<dbReference type="Proteomes" id="UP000481153">
    <property type="component" value="Unassembled WGS sequence"/>
</dbReference>
<evidence type="ECO:0000313" key="8">
    <source>
        <dbReference type="EMBL" id="KAF0724499.1"/>
    </source>
</evidence>
<dbReference type="InterPro" id="IPR036572">
    <property type="entry name" value="Doublecortin_dom_sf"/>
</dbReference>
<dbReference type="PROSITE" id="PS51420">
    <property type="entry name" value="RHO"/>
    <property type="match status" value="1"/>
</dbReference>
<dbReference type="InterPro" id="IPR021789">
    <property type="entry name" value="KHA_dom"/>
</dbReference>
<reference evidence="8 9" key="1">
    <citation type="submission" date="2019-07" db="EMBL/GenBank/DDBJ databases">
        <title>Genomics analysis of Aphanomyces spp. identifies a new class of oomycete effector associated with host adaptation.</title>
        <authorList>
            <person name="Gaulin E."/>
        </authorList>
    </citation>
    <scope>NUCLEOTIDE SEQUENCE [LARGE SCALE GENOMIC DNA]</scope>
    <source>
        <strain evidence="8 9">ATCC 201684</strain>
    </source>
</reference>
<dbReference type="NCBIfam" id="TIGR00231">
    <property type="entry name" value="small_GTP"/>
    <property type="match status" value="1"/>
</dbReference>
<dbReference type="PROSITE" id="PS51419">
    <property type="entry name" value="RAB"/>
    <property type="match status" value="1"/>
</dbReference>
<gene>
    <name evidence="8" type="ORF">Ae201684_016793</name>
</gene>
<dbReference type="GO" id="GO:0005525">
    <property type="term" value="F:GTP binding"/>
    <property type="evidence" value="ECO:0007669"/>
    <property type="project" value="UniProtKB-KW"/>
</dbReference>
<dbReference type="SMART" id="SM00173">
    <property type="entry name" value="RAS"/>
    <property type="match status" value="1"/>
</dbReference>
<dbReference type="GO" id="GO:0061118">
    <property type="term" value="P:regulation of positive chemotaxis to cAMP"/>
    <property type="evidence" value="ECO:0007669"/>
    <property type="project" value="UniProtKB-ARBA"/>
</dbReference>
<feature type="domain" description="KHA" evidence="7">
    <location>
        <begin position="22"/>
        <end position="103"/>
    </location>
</feature>
<dbReference type="InterPro" id="IPR001806">
    <property type="entry name" value="Small_GTPase"/>
</dbReference>
<evidence type="ECO:0000313" key="9">
    <source>
        <dbReference type="Proteomes" id="UP000481153"/>
    </source>
</evidence>
<keyword evidence="9" id="KW-1185">Reference proteome</keyword>
<dbReference type="Gene3D" id="3.40.50.300">
    <property type="entry name" value="P-loop containing nucleotide triphosphate hydrolases"/>
    <property type="match status" value="1"/>
</dbReference>
<evidence type="ECO:0000259" key="7">
    <source>
        <dbReference type="PROSITE" id="PS51490"/>
    </source>
</evidence>
<dbReference type="CDD" id="cd00876">
    <property type="entry name" value="Ras"/>
    <property type="match status" value="1"/>
</dbReference>
<dbReference type="InterPro" id="IPR020849">
    <property type="entry name" value="Small_GTPase_Ras-type"/>
</dbReference>
<protein>
    <recommendedName>
        <fullName evidence="7">KHA domain-containing protein</fullName>
    </recommendedName>
</protein>
<evidence type="ECO:0000256" key="1">
    <source>
        <dbReference type="ARBA" id="ARBA00004236"/>
    </source>
</evidence>
<dbReference type="FunFam" id="3.40.50.300:FF:001763">
    <property type="entry name" value="Ras family gtpase"/>
    <property type="match status" value="1"/>
</dbReference>
<dbReference type="PROSITE" id="PS51421">
    <property type="entry name" value="RAS"/>
    <property type="match status" value="1"/>
</dbReference>
<evidence type="ECO:0000256" key="2">
    <source>
        <dbReference type="ARBA" id="ARBA00022475"/>
    </source>
</evidence>
<name>A0A6G0WCX3_9STRA</name>
<dbReference type="PROSITE" id="PS51490">
    <property type="entry name" value="KHA"/>
    <property type="match status" value="1"/>
</dbReference>
<dbReference type="Pfam" id="PF00071">
    <property type="entry name" value="Ras"/>
    <property type="match status" value="1"/>
</dbReference>
<dbReference type="VEuPathDB" id="FungiDB:AeMF1_001153"/>
<evidence type="ECO:0000256" key="6">
    <source>
        <dbReference type="ARBA" id="ARBA00023136"/>
    </source>
</evidence>
<dbReference type="PANTHER" id="PTHR24070">
    <property type="entry name" value="RAS, DI-RAS, AND RHEB FAMILY MEMBERS OF SMALL GTPASE SUPERFAMILY"/>
    <property type="match status" value="1"/>
</dbReference>
<dbReference type="InterPro" id="IPR005225">
    <property type="entry name" value="Small_GTP-bd"/>
</dbReference>
<keyword evidence="3" id="KW-0547">Nucleotide-binding</keyword>
<dbReference type="InterPro" id="IPR027417">
    <property type="entry name" value="P-loop_NTPase"/>
</dbReference>
<dbReference type="PRINTS" id="PR00449">
    <property type="entry name" value="RASTRNSFRMNG"/>
</dbReference>
<sequence length="282" mass="31797">MELTKRPDVQRQNETYLAMEKRLFVHKNEAGSVAKVVTVGETDSLSSLRAICSKKLGIKATIIFNASGAEVKTMAELANNEALYVSSGEKFYRFRSAKGPESFNISVLGTGGVGKSAITLRFVRDYFIDDWDPTIEDAYRKTIDVDGQLSVLEILDTAGQDDFESLRPQWMDDRDAYVFVYSMNSKKSLRALEPFFELYQQINANRRPMPPIVLVANKKDLDAQVSSEDGRKAAEIFRATYVETSALTGENITKVFESVVQQIRRTQQTKPPRRRAMPCLIL</sequence>
<comment type="subcellular location">
    <subcellularLocation>
        <location evidence="1">Cell membrane</location>
    </subcellularLocation>
</comment>
<evidence type="ECO:0000256" key="4">
    <source>
        <dbReference type="ARBA" id="ARBA00022801"/>
    </source>
</evidence>
<dbReference type="GO" id="GO:0005886">
    <property type="term" value="C:plasma membrane"/>
    <property type="evidence" value="ECO:0007669"/>
    <property type="project" value="UniProtKB-SubCell"/>
</dbReference>
<dbReference type="SUPFAM" id="SSF52540">
    <property type="entry name" value="P-loop containing nucleoside triphosphate hydrolases"/>
    <property type="match status" value="1"/>
</dbReference>
<keyword evidence="6" id="KW-0472">Membrane</keyword>
<organism evidence="8 9">
    <name type="scientific">Aphanomyces euteiches</name>
    <dbReference type="NCBI Taxonomy" id="100861"/>
    <lineage>
        <taxon>Eukaryota</taxon>
        <taxon>Sar</taxon>
        <taxon>Stramenopiles</taxon>
        <taxon>Oomycota</taxon>
        <taxon>Saprolegniomycetes</taxon>
        <taxon>Saprolegniales</taxon>
        <taxon>Verrucalvaceae</taxon>
        <taxon>Aphanomyces</taxon>
    </lineage>
</organism>
<keyword evidence="5" id="KW-0342">GTP-binding</keyword>
<dbReference type="GO" id="GO:0035556">
    <property type="term" value="P:intracellular signal transduction"/>
    <property type="evidence" value="ECO:0007669"/>
    <property type="project" value="InterPro"/>
</dbReference>
<dbReference type="SUPFAM" id="SSF89837">
    <property type="entry name" value="Doublecortin (DC)"/>
    <property type="match status" value="1"/>
</dbReference>
<accession>A0A6G0WCX3</accession>
<dbReference type="EMBL" id="VJMJ01000269">
    <property type="protein sequence ID" value="KAF0724499.1"/>
    <property type="molecule type" value="Genomic_DNA"/>
</dbReference>
<keyword evidence="2" id="KW-1003">Cell membrane</keyword>
<dbReference type="AlphaFoldDB" id="A0A6G0WCX3"/>
<keyword evidence="4" id="KW-0378">Hydrolase</keyword>
<evidence type="ECO:0000256" key="3">
    <source>
        <dbReference type="ARBA" id="ARBA00022741"/>
    </source>
</evidence>
<dbReference type="SMART" id="SM00174">
    <property type="entry name" value="RHO"/>
    <property type="match status" value="1"/>
</dbReference>
<dbReference type="SMART" id="SM00175">
    <property type="entry name" value="RAB"/>
    <property type="match status" value="1"/>
</dbReference>
<comment type="caution">
    <text evidence="8">The sequence shown here is derived from an EMBL/GenBank/DDBJ whole genome shotgun (WGS) entry which is preliminary data.</text>
</comment>
<evidence type="ECO:0000256" key="5">
    <source>
        <dbReference type="ARBA" id="ARBA00023134"/>
    </source>
</evidence>